<accession>A0ABW2B3C6</accession>
<dbReference type="Proteomes" id="UP001596353">
    <property type="component" value="Unassembled WGS sequence"/>
</dbReference>
<reference evidence="2" key="1">
    <citation type="journal article" date="2019" name="Int. J. Syst. Evol. Microbiol.">
        <title>The Global Catalogue of Microorganisms (GCM) 10K type strain sequencing project: providing services to taxonomists for standard genome sequencing and annotation.</title>
        <authorList>
            <consortium name="The Broad Institute Genomics Platform"/>
            <consortium name="The Broad Institute Genome Sequencing Center for Infectious Disease"/>
            <person name="Wu L."/>
            <person name="Ma J."/>
        </authorList>
    </citation>
    <scope>NUCLEOTIDE SEQUENCE [LARGE SCALE GENOMIC DNA]</scope>
    <source>
        <strain evidence="2">CCUG 66188</strain>
    </source>
</reference>
<evidence type="ECO:0000313" key="2">
    <source>
        <dbReference type="Proteomes" id="UP001596353"/>
    </source>
</evidence>
<organism evidence="1 2">
    <name type="scientific">Sulfitobacter porphyrae</name>
    <dbReference type="NCBI Taxonomy" id="1246864"/>
    <lineage>
        <taxon>Bacteria</taxon>
        <taxon>Pseudomonadati</taxon>
        <taxon>Pseudomonadota</taxon>
        <taxon>Alphaproteobacteria</taxon>
        <taxon>Rhodobacterales</taxon>
        <taxon>Roseobacteraceae</taxon>
        <taxon>Sulfitobacter</taxon>
    </lineage>
</organism>
<dbReference type="EMBL" id="JBHSWG010000001">
    <property type="protein sequence ID" value="MFC6759868.1"/>
    <property type="molecule type" value="Genomic_DNA"/>
</dbReference>
<keyword evidence="2" id="KW-1185">Reference proteome</keyword>
<sequence length="162" mass="17687">MTLRAVTVPQYAFLSRHVGQGATYTDCYEVVVPGQVDLAQFISRFYTSWLFRLERLVLSLALRRRIADAEVAALVAGAEAFAIWRVEARGARQILLSDLRGSTCSWLAVAPGDGGGTQLLFGSAVIARPGRELSRIVRILTPFHKVYARGLLRAAAARLAKG</sequence>
<proteinExistence type="predicted"/>
<gene>
    <name evidence="1" type="ORF">ACFQFQ_10815</name>
</gene>
<name>A0ABW2B3C6_9RHOB</name>
<evidence type="ECO:0000313" key="1">
    <source>
        <dbReference type="EMBL" id="MFC6759868.1"/>
    </source>
</evidence>
<evidence type="ECO:0008006" key="3">
    <source>
        <dbReference type="Google" id="ProtNLM"/>
    </source>
</evidence>
<protein>
    <recommendedName>
        <fullName evidence="3">DUF2867 domain-containing protein</fullName>
    </recommendedName>
</protein>
<comment type="caution">
    <text evidence="1">The sequence shown here is derived from an EMBL/GenBank/DDBJ whole genome shotgun (WGS) entry which is preliminary data.</text>
</comment>